<dbReference type="GO" id="GO:0043093">
    <property type="term" value="P:FtsZ-dependent cytokinesis"/>
    <property type="evidence" value="ECO:0007669"/>
    <property type="project" value="UniProtKB-UniRule"/>
</dbReference>
<dbReference type="SUPFAM" id="SSF55307">
    <property type="entry name" value="Tubulin C-terminal domain-like"/>
    <property type="match status" value="1"/>
</dbReference>
<keyword evidence="2 8" id="KW-0963">Cytoplasm</keyword>
<sequence length="397" mass="41400">MFEISESLTDNAVIKVIGVGGGGGNAVEHMLTQNIEGVEFICANTDSQALKNSSARHAIQIGNELTKGLGAGANPEVGKRAAQEDRARIQQALEGADMVFITAGMGGGTGTGAAPVIAEVAKEMGILTVAVVTKPFPFEGRRRMQLAEYGISELSQSVDSLITIPNAKLLSVLGKNISLLDAFKAANGVLQGAVQGIAELITRPGLINVDFADVRTVMSAMGVAMMGTATASGENRAREAAEAAVASPLLEDVNLAGAKGVLVNITAGMDMSIGEFEEVGDVIKAFTSDQATVVVGTVIDQDMSDELRVTIVVTGLETAGSNATFVSGAAGQKPASPYGRQNVSFKAPENNAFNSNNMLRRQAPSVEAQEVEKEQKVAAESDNEYLDIPTFLRRKAD</sequence>
<dbReference type="PROSITE" id="PS01134">
    <property type="entry name" value="FTSZ_1"/>
    <property type="match status" value="1"/>
</dbReference>
<keyword evidence="7 8" id="KW-0131">Cell cycle</keyword>
<evidence type="ECO:0000313" key="13">
    <source>
        <dbReference type="EMBL" id="GGF97127.1"/>
    </source>
</evidence>
<dbReference type="PRINTS" id="PR00423">
    <property type="entry name" value="CELLDVISFTSZ"/>
</dbReference>
<evidence type="ECO:0000256" key="9">
    <source>
        <dbReference type="NCBIfam" id="TIGR00065"/>
    </source>
</evidence>
<evidence type="ECO:0000313" key="14">
    <source>
        <dbReference type="Proteomes" id="UP000636949"/>
    </source>
</evidence>
<dbReference type="GO" id="GO:0051258">
    <property type="term" value="P:protein polymerization"/>
    <property type="evidence" value="ECO:0007669"/>
    <property type="project" value="UniProtKB-UniRule"/>
</dbReference>
<reference evidence="13" key="2">
    <citation type="submission" date="2020-09" db="EMBL/GenBank/DDBJ databases">
        <authorList>
            <person name="Sun Q."/>
            <person name="Zhou Y."/>
        </authorList>
    </citation>
    <scope>NUCLEOTIDE SEQUENCE</scope>
    <source>
        <strain evidence="13">CGMCC 1.15758</strain>
    </source>
</reference>
<dbReference type="GO" id="GO:0003924">
    <property type="term" value="F:GTPase activity"/>
    <property type="evidence" value="ECO:0007669"/>
    <property type="project" value="UniProtKB-UniRule"/>
</dbReference>
<organism evidence="13 14">
    <name type="scientific">Cysteiniphilum litorale</name>
    <dbReference type="NCBI Taxonomy" id="2056700"/>
    <lineage>
        <taxon>Bacteria</taxon>
        <taxon>Pseudomonadati</taxon>
        <taxon>Pseudomonadota</taxon>
        <taxon>Gammaproteobacteria</taxon>
        <taxon>Thiotrichales</taxon>
        <taxon>Fastidiosibacteraceae</taxon>
        <taxon>Cysteiniphilum</taxon>
    </lineage>
</organism>
<evidence type="ECO:0000256" key="3">
    <source>
        <dbReference type="ARBA" id="ARBA00022618"/>
    </source>
</evidence>
<feature type="binding site" evidence="8">
    <location>
        <begin position="21"/>
        <end position="25"/>
    </location>
    <ligand>
        <name>GTP</name>
        <dbReference type="ChEBI" id="CHEBI:37565"/>
    </ligand>
</feature>
<dbReference type="GO" id="GO:0005737">
    <property type="term" value="C:cytoplasm"/>
    <property type="evidence" value="ECO:0007669"/>
    <property type="project" value="UniProtKB-SubCell"/>
</dbReference>
<gene>
    <name evidence="8 13" type="primary">ftsZ</name>
    <name evidence="13" type="ORF">GCM10010995_12960</name>
</gene>
<evidence type="ECO:0000256" key="5">
    <source>
        <dbReference type="ARBA" id="ARBA00023134"/>
    </source>
</evidence>
<dbReference type="InterPro" id="IPR018316">
    <property type="entry name" value="Tubulin/FtsZ_2-layer-sand-dom"/>
</dbReference>
<feature type="binding site" evidence="8">
    <location>
        <begin position="108"/>
        <end position="110"/>
    </location>
    <ligand>
        <name>GTP</name>
        <dbReference type="ChEBI" id="CHEBI:37565"/>
    </ligand>
</feature>
<evidence type="ECO:0000256" key="8">
    <source>
        <dbReference type="HAMAP-Rule" id="MF_00909"/>
    </source>
</evidence>
<name>A0A8J3E8Y1_9GAMM</name>
<feature type="binding site" evidence="8">
    <location>
        <position position="143"/>
    </location>
    <ligand>
        <name>GTP</name>
        <dbReference type="ChEBI" id="CHEBI:37565"/>
    </ligand>
</feature>
<dbReference type="InterPro" id="IPR020805">
    <property type="entry name" value="Cell_div_FtsZ_CS"/>
</dbReference>
<feature type="binding site" evidence="8">
    <location>
        <position position="139"/>
    </location>
    <ligand>
        <name>GTP</name>
        <dbReference type="ChEBI" id="CHEBI:37565"/>
    </ligand>
</feature>
<dbReference type="AlphaFoldDB" id="A0A8J3E8Y1"/>
<feature type="binding site" evidence="8">
    <location>
        <position position="187"/>
    </location>
    <ligand>
        <name>GTP</name>
        <dbReference type="ChEBI" id="CHEBI:37565"/>
    </ligand>
</feature>
<dbReference type="GO" id="GO:0000917">
    <property type="term" value="P:division septum assembly"/>
    <property type="evidence" value="ECO:0007669"/>
    <property type="project" value="UniProtKB-KW"/>
</dbReference>
<keyword evidence="14" id="KW-1185">Reference proteome</keyword>
<accession>A0A8J3E8Y1</accession>
<comment type="caution">
    <text evidence="13">The sequence shown here is derived from an EMBL/GenBank/DDBJ whole genome shotgun (WGS) entry which is preliminary data.</text>
</comment>
<keyword evidence="4 8" id="KW-0547">Nucleotide-binding</keyword>
<dbReference type="PANTHER" id="PTHR30314:SF3">
    <property type="entry name" value="MITOCHONDRIAL DIVISION PROTEIN FSZA"/>
    <property type="match status" value="1"/>
</dbReference>
<dbReference type="SUPFAM" id="SSF52490">
    <property type="entry name" value="Tubulin nucleotide-binding domain-like"/>
    <property type="match status" value="1"/>
</dbReference>
<dbReference type="PROSITE" id="PS01135">
    <property type="entry name" value="FTSZ_2"/>
    <property type="match status" value="1"/>
</dbReference>
<dbReference type="FunFam" id="3.40.50.1440:FF:000023">
    <property type="entry name" value="Cell division protein FtsZ"/>
    <property type="match status" value="1"/>
</dbReference>
<evidence type="ECO:0000256" key="1">
    <source>
        <dbReference type="ARBA" id="ARBA00009690"/>
    </source>
</evidence>
<keyword evidence="5 8" id="KW-0342">GTP-binding</keyword>
<dbReference type="Gene3D" id="3.40.50.1440">
    <property type="entry name" value="Tubulin/FtsZ, GTPase domain"/>
    <property type="match status" value="1"/>
</dbReference>
<dbReference type="InterPro" id="IPR008280">
    <property type="entry name" value="Tub_FtsZ_C"/>
</dbReference>
<feature type="domain" description="Tubulin/FtsZ GTPase" evidence="11">
    <location>
        <begin position="13"/>
        <end position="205"/>
    </location>
</feature>
<dbReference type="Pfam" id="PF12327">
    <property type="entry name" value="FtsZ_C"/>
    <property type="match status" value="1"/>
</dbReference>
<comment type="function">
    <text evidence="8 10">Essential cell division protein that forms a contractile ring structure (Z ring) at the future cell division site. The regulation of the ring assembly controls the timing and the location of cell division. One of the functions of the FtsZ ring is to recruit other cell division proteins to the septum to produce a new cell wall between the dividing cells. Binds GTP and shows GTPase activity.</text>
</comment>
<feature type="domain" description="Tubulin/FtsZ 2-layer sandwich" evidence="12">
    <location>
        <begin position="207"/>
        <end position="325"/>
    </location>
</feature>
<evidence type="ECO:0000259" key="11">
    <source>
        <dbReference type="SMART" id="SM00864"/>
    </source>
</evidence>
<dbReference type="InterPro" id="IPR024757">
    <property type="entry name" value="FtsZ_C"/>
</dbReference>
<evidence type="ECO:0000256" key="2">
    <source>
        <dbReference type="ARBA" id="ARBA00022490"/>
    </source>
</evidence>
<reference evidence="13" key="1">
    <citation type="journal article" date="2014" name="Int. J. Syst. Evol. Microbiol.">
        <title>Complete genome sequence of Corynebacterium casei LMG S-19264T (=DSM 44701T), isolated from a smear-ripened cheese.</title>
        <authorList>
            <consortium name="US DOE Joint Genome Institute (JGI-PGF)"/>
            <person name="Walter F."/>
            <person name="Albersmeier A."/>
            <person name="Kalinowski J."/>
            <person name="Ruckert C."/>
        </authorList>
    </citation>
    <scope>NUCLEOTIDE SEQUENCE</scope>
    <source>
        <strain evidence="13">CGMCC 1.15758</strain>
    </source>
</reference>
<dbReference type="Proteomes" id="UP000636949">
    <property type="component" value="Unassembled WGS sequence"/>
</dbReference>
<dbReference type="GO" id="GO:0005525">
    <property type="term" value="F:GTP binding"/>
    <property type="evidence" value="ECO:0007669"/>
    <property type="project" value="UniProtKB-UniRule"/>
</dbReference>
<dbReference type="SMART" id="SM00865">
    <property type="entry name" value="Tubulin_C"/>
    <property type="match status" value="1"/>
</dbReference>
<dbReference type="Gene3D" id="3.30.1330.20">
    <property type="entry name" value="Tubulin/FtsZ, C-terminal domain"/>
    <property type="match status" value="1"/>
</dbReference>
<dbReference type="InterPro" id="IPR000158">
    <property type="entry name" value="Cell_div_FtsZ"/>
</dbReference>
<evidence type="ECO:0000259" key="12">
    <source>
        <dbReference type="SMART" id="SM00865"/>
    </source>
</evidence>
<protein>
    <recommendedName>
        <fullName evidence="8 9">Cell division protein FtsZ</fullName>
    </recommendedName>
</protein>
<dbReference type="EMBL" id="BMJS01000011">
    <property type="protein sequence ID" value="GGF97127.1"/>
    <property type="molecule type" value="Genomic_DNA"/>
</dbReference>
<dbReference type="InterPro" id="IPR036525">
    <property type="entry name" value="Tubulin/FtsZ_GTPase_sf"/>
</dbReference>
<evidence type="ECO:0000256" key="7">
    <source>
        <dbReference type="ARBA" id="ARBA00023306"/>
    </source>
</evidence>
<keyword evidence="6 8" id="KW-0717">Septation</keyword>
<evidence type="ECO:0000256" key="4">
    <source>
        <dbReference type="ARBA" id="ARBA00022741"/>
    </source>
</evidence>
<dbReference type="SMART" id="SM00864">
    <property type="entry name" value="Tubulin"/>
    <property type="match status" value="1"/>
</dbReference>
<dbReference type="CDD" id="cd02201">
    <property type="entry name" value="FtsZ_type1"/>
    <property type="match status" value="1"/>
</dbReference>
<evidence type="ECO:0000256" key="10">
    <source>
        <dbReference type="RuleBase" id="RU000631"/>
    </source>
</evidence>
<dbReference type="RefSeq" id="WP_117002335.1">
    <property type="nucleotide sequence ID" value="NZ_BMJS01000011.1"/>
</dbReference>
<dbReference type="Pfam" id="PF00091">
    <property type="entry name" value="Tubulin"/>
    <property type="match status" value="1"/>
</dbReference>
<dbReference type="NCBIfam" id="TIGR00065">
    <property type="entry name" value="ftsZ"/>
    <property type="match status" value="1"/>
</dbReference>
<dbReference type="PANTHER" id="PTHR30314">
    <property type="entry name" value="CELL DIVISION PROTEIN FTSZ-RELATED"/>
    <property type="match status" value="1"/>
</dbReference>
<dbReference type="HAMAP" id="MF_00909">
    <property type="entry name" value="FtsZ"/>
    <property type="match status" value="1"/>
</dbReference>
<comment type="similarity">
    <text evidence="1 8 10">Belongs to the FtsZ family.</text>
</comment>
<comment type="subunit">
    <text evidence="8">Homodimer. Polymerizes to form a dynamic ring structure in a strictly GTP-dependent manner. Interacts directly with several other division proteins.</text>
</comment>
<dbReference type="GO" id="GO:0032153">
    <property type="term" value="C:cell division site"/>
    <property type="evidence" value="ECO:0007669"/>
    <property type="project" value="UniProtKB-UniRule"/>
</dbReference>
<dbReference type="InterPro" id="IPR003008">
    <property type="entry name" value="Tubulin_FtsZ_GTPase"/>
</dbReference>
<keyword evidence="3 8" id="KW-0132">Cell division</keyword>
<comment type="subcellular location">
    <subcellularLocation>
        <location evidence="8">Cytoplasm</location>
    </subcellularLocation>
    <text evidence="8">Assembles at midcell at the inner surface of the cytoplasmic membrane.</text>
</comment>
<dbReference type="OrthoDB" id="9813375at2"/>
<dbReference type="InterPro" id="IPR037103">
    <property type="entry name" value="Tubulin/FtsZ-like_C"/>
</dbReference>
<dbReference type="InterPro" id="IPR045061">
    <property type="entry name" value="FtsZ/CetZ"/>
</dbReference>
<proteinExistence type="inferred from homology"/>
<evidence type="ECO:0000256" key="6">
    <source>
        <dbReference type="ARBA" id="ARBA00023210"/>
    </source>
</evidence>